<dbReference type="GO" id="GO:0005886">
    <property type="term" value="C:plasma membrane"/>
    <property type="evidence" value="ECO:0007669"/>
    <property type="project" value="UniProtKB-SubCell"/>
</dbReference>
<keyword evidence="6 7" id="KW-0472">Membrane</keyword>
<dbReference type="Proteomes" id="UP001264335">
    <property type="component" value="Unassembled WGS sequence"/>
</dbReference>
<feature type="transmembrane region" description="Helical" evidence="7">
    <location>
        <begin position="137"/>
        <end position="156"/>
    </location>
</feature>
<dbReference type="Proteomes" id="UP001260773">
    <property type="component" value="Unassembled WGS sequence"/>
</dbReference>
<evidence type="ECO:0000313" key="12">
    <source>
        <dbReference type="Proteomes" id="UP001264335"/>
    </source>
</evidence>
<reference evidence="9 12" key="1">
    <citation type="submission" date="2023-03" db="EMBL/GenBank/DDBJ databases">
        <authorList>
            <person name="Shen W."/>
            <person name="Cai J."/>
        </authorList>
    </citation>
    <scope>NUCLEOTIDE SEQUENCE</scope>
    <source>
        <strain evidence="9">P33-2</strain>
        <strain evidence="10 12">Y2</strain>
    </source>
</reference>
<feature type="transmembrane region" description="Helical" evidence="7">
    <location>
        <begin position="353"/>
        <end position="379"/>
    </location>
</feature>
<dbReference type="InterPro" id="IPR036259">
    <property type="entry name" value="MFS_trans_sf"/>
</dbReference>
<dbReference type="EMBL" id="JARPWY010000060">
    <property type="protein sequence ID" value="MDT2515955.1"/>
    <property type="molecule type" value="Genomic_DNA"/>
</dbReference>
<feature type="transmembrane region" description="Helical" evidence="7">
    <location>
        <begin position="271"/>
        <end position="289"/>
    </location>
</feature>
<evidence type="ECO:0000256" key="7">
    <source>
        <dbReference type="SAM" id="Phobius"/>
    </source>
</evidence>
<name>A0AAJ2IMJ4_ENTAV</name>
<protein>
    <submittedName>
        <fullName evidence="9">MFS transporter</fullName>
    </submittedName>
</protein>
<organism evidence="9 11">
    <name type="scientific">Enterococcus avium</name>
    <name type="common">Streptococcus avium</name>
    <dbReference type="NCBI Taxonomy" id="33945"/>
    <lineage>
        <taxon>Bacteria</taxon>
        <taxon>Bacillati</taxon>
        <taxon>Bacillota</taxon>
        <taxon>Bacilli</taxon>
        <taxon>Lactobacillales</taxon>
        <taxon>Enterococcaceae</taxon>
        <taxon>Enterococcus</taxon>
    </lineage>
</organism>
<keyword evidence="2" id="KW-0813">Transport</keyword>
<evidence type="ECO:0000256" key="4">
    <source>
        <dbReference type="ARBA" id="ARBA00022692"/>
    </source>
</evidence>
<feature type="transmembrane region" description="Helical" evidence="7">
    <location>
        <begin position="45"/>
        <end position="66"/>
    </location>
</feature>
<dbReference type="PANTHER" id="PTHR23517">
    <property type="entry name" value="RESISTANCE PROTEIN MDTM, PUTATIVE-RELATED-RELATED"/>
    <property type="match status" value="1"/>
</dbReference>
<dbReference type="Gene3D" id="1.20.1250.20">
    <property type="entry name" value="MFS general substrate transporter like domains"/>
    <property type="match status" value="1"/>
</dbReference>
<dbReference type="GO" id="GO:0022857">
    <property type="term" value="F:transmembrane transporter activity"/>
    <property type="evidence" value="ECO:0007669"/>
    <property type="project" value="InterPro"/>
</dbReference>
<comment type="subcellular location">
    <subcellularLocation>
        <location evidence="1">Cell membrane</location>
        <topology evidence="1">Multi-pass membrane protein</topology>
    </subcellularLocation>
</comment>
<evidence type="ECO:0000256" key="2">
    <source>
        <dbReference type="ARBA" id="ARBA00022448"/>
    </source>
</evidence>
<feature type="transmembrane region" description="Helical" evidence="7">
    <location>
        <begin position="73"/>
        <end position="91"/>
    </location>
</feature>
<dbReference type="InterPro" id="IPR011701">
    <property type="entry name" value="MFS"/>
</dbReference>
<feature type="transmembrane region" description="Helical" evidence="7">
    <location>
        <begin position="201"/>
        <end position="222"/>
    </location>
</feature>
<evidence type="ECO:0000256" key="6">
    <source>
        <dbReference type="ARBA" id="ARBA00023136"/>
    </source>
</evidence>
<keyword evidence="3" id="KW-1003">Cell membrane</keyword>
<comment type="caution">
    <text evidence="9">The sequence shown here is derived from an EMBL/GenBank/DDBJ whole genome shotgun (WGS) entry which is preliminary data.</text>
</comment>
<keyword evidence="5 7" id="KW-1133">Transmembrane helix</keyword>
<accession>A0AAJ2IMJ4</accession>
<dbReference type="PANTHER" id="PTHR23517:SF3">
    <property type="entry name" value="INTEGRAL MEMBRANE TRANSPORT PROTEIN"/>
    <property type="match status" value="1"/>
</dbReference>
<evidence type="ECO:0000259" key="8">
    <source>
        <dbReference type="PROSITE" id="PS50850"/>
    </source>
</evidence>
<evidence type="ECO:0000256" key="1">
    <source>
        <dbReference type="ARBA" id="ARBA00004651"/>
    </source>
</evidence>
<dbReference type="EMBL" id="JARPWH010000103">
    <property type="protein sequence ID" value="MDT2404429.1"/>
    <property type="molecule type" value="Genomic_DNA"/>
</dbReference>
<evidence type="ECO:0000256" key="3">
    <source>
        <dbReference type="ARBA" id="ARBA00022475"/>
    </source>
</evidence>
<gene>
    <name evidence="9" type="ORF">P7D43_18850</name>
    <name evidence="10" type="ORF">P7D79_17150</name>
</gene>
<evidence type="ECO:0000313" key="9">
    <source>
        <dbReference type="EMBL" id="MDT2404429.1"/>
    </source>
</evidence>
<feature type="transmembrane region" description="Helical" evidence="7">
    <location>
        <begin position="162"/>
        <end position="180"/>
    </location>
</feature>
<sequence length="395" mass="42046">MQTSLRIKVGIFSLSMLSMATLLMSPVLGAIVGAFPNNGISQIQMILSVANLTGIVAAFAVGRIALSISKRTIALIGAAATCIFGLIPYFFHHQLITLIICSGLIGVSVGFITNVIPGLIADYFPVEERQGAMGKQVSFVSIGTMFLMFISGNLGARVWYQSYLTYVFAALVFVIAWICLPKTSNEEKQEQHEKHSLRESVNKRVLIVALMGFCFMVVNNAFNNNISLLISENNLGGSDISGMVTMLAQLGGLVTGLCVGKISKLVRSHMIAFAFVIEGVSLLILAFAGNLPLAIIGSFLSGAGQALFFSQAPFLITILVHPILIPMGMAVLSTANSIGGFLSPAIINFLNQLLIGSTASGAMLIGCVISLIVAVGAIVSNFQKKSMRFLEEKKV</sequence>
<dbReference type="Pfam" id="PF07690">
    <property type="entry name" value="MFS_1"/>
    <property type="match status" value="1"/>
</dbReference>
<proteinExistence type="predicted"/>
<feature type="transmembrane region" description="Helical" evidence="7">
    <location>
        <begin position="97"/>
        <end position="116"/>
    </location>
</feature>
<dbReference type="InterPro" id="IPR050171">
    <property type="entry name" value="MFS_Transporters"/>
</dbReference>
<feature type="domain" description="Major facilitator superfamily (MFS) profile" evidence="8">
    <location>
        <begin position="6"/>
        <end position="388"/>
    </location>
</feature>
<keyword evidence="4 7" id="KW-0812">Transmembrane</keyword>
<feature type="transmembrane region" description="Helical" evidence="7">
    <location>
        <begin position="242"/>
        <end position="259"/>
    </location>
</feature>
<dbReference type="SUPFAM" id="SSF103473">
    <property type="entry name" value="MFS general substrate transporter"/>
    <property type="match status" value="1"/>
</dbReference>
<dbReference type="AlphaFoldDB" id="A0AAJ2IMJ4"/>
<dbReference type="RefSeq" id="WP_048721780.1">
    <property type="nucleotide sequence ID" value="NZ_CAXSQU010000010.1"/>
</dbReference>
<evidence type="ECO:0000313" key="10">
    <source>
        <dbReference type="EMBL" id="MDT2515955.1"/>
    </source>
</evidence>
<evidence type="ECO:0000313" key="11">
    <source>
        <dbReference type="Proteomes" id="UP001260773"/>
    </source>
</evidence>
<evidence type="ECO:0000256" key="5">
    <source>
        <dbReference type="ARBA" id="ARBA00022989"/>
    </source>
</evidence>
<dbReference type="InterPro" id="IPR020846">
    <property type="entry name" value="MFS_dom"/>
</dbReference>
<dbReference type="PROSITE" id="PS50850">
    <property type="entry name" value="MFS"/>
    <property type="match status" value="1"/>
</dbReference>